<dbReference type="SMART" id="SM00116">
    <property type="entry name" value="CBS"/>
    <property type="match status" value="2"/>
</dbReference>
<evidence type="ECO:0000313" key="5">
    <source>
        <dbReference type="EMBL" id="RLM65349.1"/>
    </source>
</evidence>
<dbReference type="PROSITE" id="PS51371">
    <property type="entry name" value="CBS"/>
    <property type="match status" value="2"/>
</dbReference>
<dbReference type="InterPro" id="IPR046342">
    <property type="entry name" value="CBS_dom_sf"/>
</dbReference>
<dbReference type="PANTHER" id="PTHR13780">
    <property type="entry name" value="AMP-ACTIVATED PROTEIN KINASE, GAMMA REGULATORY SUBUNIT"/>
    <property type="match status" value="1"/>
</dbReference>
<dbReference type="OrthoDB" id="531008at2759"/>
<dbReference type="InterPro" id="IPR032640">
    <property type="entry name" value="AMPK1_CBM"/>
</dbReference>
<keyword evidence="2 3" id="KW-0129">CBS domain</keyword>
<evidence type="ECO:0000256" key="1">
    <source>
        <dbReference type="ARBA" id="ARBA00022737"/>
    </source>
</evidence>
<dbReference type="Pfam" id="PF16561">
    <property type="entry name" value="AMPK1_CBM"/>
    <property type="match status" value="1"/>
</dbReference>
<keyword evidence="1" id="KW-0677">Repeat</keyword>
<dbReference type="SUPFAM" id="SSF54631">
    <property type="entry name" value="CBS-domain pair"/>
    <property type="match status" value="2"/>
</dbReference>
<evidence type="ECO:0000256" key="3">
    <source>
        <dbReference type="PROSITE-ProRule" id="PRU00703"/>
    </source>
</evidence>
<keyword evidence="6" id="KW-1185">Reference proteome</keyword>
<dbReference type="STRING" id="4540.A0A3L6PXW1"/>
<dbReference type="EMBL" id="PQIB02000015">
    <property type="protein sequence ID" value="RLM65349.1"/>
    <property type="molecule type" value="Genomic_DNA"/>
</dbReference>
<dbReference type="CDD" id="cd02859">
    <property type="entry name" value="E_set_AMPKbeta_like_N"/>
    <property type="match status" value="1"/>
</dbReference>
<dbReference type="InterPro" id="IPR050511">
    <property type="entry name" value="AMPK_gamma/SDS23_families"/>
</dbReference>
<sequence>MVLQRFSWPHGGRHASFCGSFTGWSEYPMALVGTEFQVVFDLPPGVYQYRFLVDGVWRCDESKPIMRDEYGLISNEVLVENNAQPVVQPEPSAIRGINMDEGTILTTMPPEPSSQNPGMQIAVFLHGISGILLHNTIYDVVPLSSKLAILDTQLPVKQAFKIMHDEGLALVPLWDDHQGTITGMLTASDFVLMLRKLQRNIRALGNEELEMHPISAWKEAKLQFYGGPDGAAMQRRPLIHVKDSDNLVDVALTIIRNEISSVPIFKSLPDSSGMPLLNLATLQGILKFLFSKLQEQAEGYSLLHNQLLNIPIGTWSPHTGRTSNRLLRTLRLSSPLNSCLDLLLQDRVSSIPIVDDNGSLRDVYSLSDIMALAKNDVYARIELEQVTVQNALDVQYQVQGRRQCHTCLQTSTLLEVLEELCIPEDLLARWCIVSACSSAPISWHARSGVESDIKQDVITYRIRLTVHTLYMRSTTAVNQQRYEVSLLCPEGTQALIPVQNQSIILIMLVITHHRQTSSHFLQ</sequence>
<dbReference type="Gene3D" id="3.10.580.10">
    <property type="entry name" value="CBS-domain"/>
    <property type="match status" value="2"/>
</dbReference>
<evidence type="ECO:0000259" key="4">
    <source>
        <dbReference type="PROSITE" id="PS51371"/>
    </source>
</evidence>
<dbReference type="Gene3D" id="2.60.40.10">
    <property type="entry name" value="Immunoglobulins"/>
    <property type="match status" value="1"/>
</dbReference>
<comment type="caution">
    <text evidence="5">The sequence shown here is derived from an EMBL/GenBank/DDBJ whole genome shotgun (WGS) entry which is preliminary data.</text>
</comment>
<dbReference type="PANTHER" id="PTHR13780:SF131">
    <property type="entry name" value="SUCROSE NONFERMENTING 4-LIKE PROTEIN ISOFORM X1"/>
    <property type="match status" value="1"/>
</dbReference>
<organism evidence="5 6">
    <name type="scientific">Panicum miliaceum</name>
    <name type="common">Proso millet</name>
    <name type="synonym">Broomcorn millet</name>
    <dbReference type="NCBI Taxonomy" id="4540"/>
    <lineage>
        <taxon>Eukaryota</taxon>
        <taxon>Viridiplantae</taxon>
        <taxon>Streptophyta</taxon>
        <taxon>Embryophyta</taxon>
        <taxon>Tracheophyta</taxon>
        <taxon>Spermatophyta</taxon>
        <taxon>Magnoliopsida</taxon>
        <taxon>Liliopsida</taxon>
        <taxon>Poales</taxon>
        <taxon>Poaceae</taxon>
        <taxon>PACMAD clade</taxon>
        <taxon>Panicoideae</taxon>
        <taxon>Panicodae</taxon>
        <taxon>Paniceae</taxon>
        <taxon>Panicinae</taxon>
        <taxon>Panicum</taxon>
        <taxon>Panicum sect. Panicum</taxon>
    </lineage>
</organism>
<evidence type="ECO:0000313" key="6">
    <source>
        <dbReference type="Proteomes" id="UP000275267"/>
    </source>
</evidence>
<proteinExistence type="predicted"/>
<accession>A0A3L6PXW1</accession>
<dbReference type="SUPFAM" id="SSF81296">
    <property type="entry name" value="E set domains"/>
    <property type="match status" value="1"/>
</dbReference>
<dbReference type="GO" id="GO:0009507">
    <property type="term" value="C:chloroplast"/>
    <property type="evidence" value="ECO:0007669"/>
    <property type="project" value="UniProtKB-ARBA"/>
</dbReference>
<dbReference type="InterPro" id="IPR013783">
    <property type="entry name" value="Ig-like_fold"/>
</dbReference>
<protein>
    <submittedName>
        <fullName evidence="5">Sucrose nonfermenting 4-like protein</fullName>
    </submittedName>
</protein>
<gene>
    <name evidence="5" type="ORF">C2845_PM16G06430</name>
</gene>
<dbReference type="AlphaFoldDB" id="A0A3L6PXW1"/>
<dbReference type="Proteomes" id="UP000275267">
    <property type="component" value="Unassembled WGS sequence"/>
</dbReference>
<evidence type="ECO:0000256" key="2">
    <source>
        <dbReference type="ARBA" id="ARBA00023122"/>
    </source>
</evidence>
<dbReference type="InterPro" id="IPR014756">
    <property type="entry name" value="Ig_E-set"/>
</dbReference>
<feature type="domain" description="CBS" evidence="4">
    <location>
        <begin position="323"/>
        <end position="380"/>
    </location>
</feature>
<name>A0A3L6PXW1_PANMI</name>
<feature type="domain" description="CBS" evidence="4">
    <location>
        <begin position="143"/>
        <end position="204"/>
    </location>
</feature>
<reference evidence="6" key="1">
    <citation type="journal article" date="2019" name="Nat. Commun.">
        <title>The genome of broomcorn millet.</title>
        <authorList>
            <person name="Zou C."/>
            <person name="Miki D."/>
            <person name="Li D."/>
            <person name="Tang Q."/>
            <person name="Xiao L."/>
            <person name="Rajput S."/>
            <person name="Deng P."/>
            <person name="Jia W."/>
            <person name="Huang R."/>
            <person name="Zhang M."/>
            <person name="Sun Y."/>
            <person name="Hu J."/>
            <person name="Fu X."/>
            <person name="Schnable P.S."/>
            <person name="Li F."/>
            <person name="Zhang H."/>
            <person name="Feng B."/>
            <person name="Zhu X."/>
            <person name="Liu R."/>
            <person name="Schnable J.C."/>
            <person name="Zhu J.-K."/>
            <person name="Zhang H."/>
        </authorList>
    </citation>
    <scope>NUCLEOTIDE SEQUENCE [LARGE SCALE GENOMIC DNA]</scope>
</reference>
<dbReference type="Pfam" id="PF00571">
    <property type="entry name" value="CBS"/>
    <property type="match status" value="2"/>
</dbReference>
<dbReference type="InterPro" id="IPR000644">
    <property type="entry name" value="CBS_dom"/>
</dbReference>